<protein>
    <submittedName>
        <fullName evidence="2">Uncharacterized protein</fullName>
    </submittedName>
</protein>
<feature type="transmembrane region" description="Helical" evidence="1">
    <location>
        <begin position="12"/>
        <end position="32"/>
    </location>
</feature>
<feature type="transmembrane region" description="Helical" evidence="1">
    <location>
        <begin position="38"/>
        <end position="58"/>
    </location>
</feature>
<keyword evidence="1" id="KW-1133">Transmembrane helix</keyword>
<dbReference type="Proteomes" id="UP000065822">
    <property type="component" value="Chromosome"/>
</dbReference>
<evidence type="ECO:0000313" key="3">
    <source>
        <dbReference type="Proteomes" id="UP000065822"/>
    </source>
</evidence>
<keyword evidence="3" id="KW-1185">Reference proteome</keyword>
<feature type="transmembrane region" description="Helical" evidence="1">
    <location>
        <begin position="70"/>
        <end position="87"/>
    </location>
</feature>
<keyword evidence="1" id="KW-0812">Transmembrane</keyword>
<proteinExistence type="predicted"/>
<dbReference type="EMBL" id="CP014227">
    <property type="protein sequence ID" value="AMD85709.1"/>
    <property type="molecule type" value="Genomic_DNA"/>
</dbReference>
<evidence type="ECO:0000256" key="1">
    <source>
        <dbReference type="SAM" id="Phobius"/>
    </source>
</evidence>
<sequence length="88" mass="9932">MAENKNRLMLFIKHFVLLVGLCLLIFLVGVLLDTMNSVLIGYIGAIATFIAGVLYLILEVAFLYKESKGVRLFAFIVLWVLSIAFFFL</sequence>
<accession>A0ABM5XEM2</accession>
<organism evidence="2 3">
    <name type="scientific">Capnocytophaga haemolytica</name>
    <dbReference type="NCBI Taxonomy" id="45243"/>
    <lineage>
        <taxon>Bacteria</taxon>
        <taxon>Pseudomonadati</taxon>
        <taxon>Bacteroidota</taxon>
        <taxon>Flavobacteriia</taxon>
        <taxon>Flavobacteriales</taxon>
        <taxon>Flavobacteriaceae</taxon>
        <taxon>Capnocytophaga</taxon>
    </lineage>
</organism>
<name>A0ABM5XEM2_9FLAO</name>
<keyword evidence="1" id="KW-0472">Membrane</keyword>
<reference evidence="2 3" key="1">
    <citation type="submission" date="2016-02" db="EMBL/GenBank/DDBJ databases">
        <authorList>
            <person name="Holder M.E."/>
            <person name="Ajami N.J."/>
            <person name="Petrosino J.F."/>
        </authorList>
    </citation>
    <scope>NUCLEOTIDE SEQUENCE [LARGE SCALE GENOMIC DNA]</scope>
    <source>
        <strain evidence="2 3">CCUG 32990</strain>
    </source>
</reference>
<dbReference type="RefSeq" id="WP_066430564.1">
    <property type="nucleotide sequence ID" value="NZ_CP014227.1"/>
</dbReference>
<gene>
    <name evidence="2" type="ORF">AXF12_09405</name>
</gene>
<evidence type="ECO:0000313" key="2">
    <source>
        <dbReference type="EMBL" id="AMD85709.1"/>
    </source>
</evidence>